<feature type="region of interest" description="Disordered" evidence="1">
    <location>
        <begin position="1"/>
        <end position="22"/>
    </location>
</feature>
<dbReference type="RefSeq" id="WP_016196960.1">
    <property type="nucleotide sequence ID" value="NZ_AQPN01000129.1"/>
</dbReference>
<keyword evidence="3" id="KW-1185">Reference proteome</keyword>
<dbReference type="STRING" id="1150600.ADIARSV_3735"/>
<gene>
    <name evidence="2" type="ORF">ADIARSV_3735</name>
</gene>
<protein>
    <submittedName>
        <fullName evidence="2">Uncharacterized protein</fullName>
    </submittedName>
</protein>
<dbReference type="EMBL" id="AQPN01000129">
    <property type="protein sequence ID" value="EOR93095.1"/>
    <property type="molecule type" value="Genomic_DNA"/>
</dbReference>
<evidence type="ECO:0000313" key="3">
    <source>
        <dbReference type="Proteomes" id="UP000014174"/>
    </source>
</evidence>
<reference evidence="2 3" key="1">
    <citation type="journal article" date="2013" name="Genome Announc.">
        <title>Draft Genome Sequence of Arcticibacter svalbardensis Strain MN12-7T, a Member of the Family Sphingobacteriaceae Isolated from an Arctic Soil Sample.</title>
        <authorList>
            <person name="Shivaji S."/>
            <person name="Ara S."/>
            <person name="Prasad S."/>
            <person name="Manasa B.P."/>
            <person name="Begum Z."/>
            <person name="Singh A."/>
            <person name="Kumar Pinnaka A."/>
        </authorList>
    </citation>
    <scope>NUCLEOTIDE SEQUENCE [LARGE SCALE GENOMIC DNA]</scope>
    <source>
        <strain evidence="2 3">MN12-7</strain>
    </source>
</reference>
<dbReference type="OrthoDB" id="765575at2"/>
<dbReference type="AlphaFoldDB" id="R9GNJ6"/>
<comment type="caution">
    <text evidence="2">The sequence shown here is derived from an EMBL/GenBank/DDBJ whole genome shotgun (WGS) entry which is preliminary data.</text>
</comment>
<proteinExistence type="predicted"/>
<sequence length="95" mass="10530">MGKSNLSAEADDTETALTDQYQVNTGENDVKIHLITGDNGQTAVSKIRLNEKVLIPVHLNSLEDYTTLWALPQAQLKGPVMSMPLPFPSKFYKKL</sequence>
<evidence type="ECO:0000313" key="2">
    <source>
        <dbReference type="EMBL" id="EOR93095.1"/>
    </source>
</evidence>
<evidence type="ECO:0000256" key="1">
    <source>
        <dbReference type="SAM" id="MobiDB-lite"/>
    </source>
</evidence>
<name>R9GNJ6_9SPHI</name>
<dbReference type="Proteomes" id="UP000014174">
    <property type="component" value="Unassembled WGS sequence"/>
</dbReference>
<accession>R9GNJ6</accession>
<organism evidence="2 3">
    <name type="scientific">Arcticibacter svalbardensis MN12-7</name>
    <dbReference type="NCBI Taxonomy" id="1150600"/>
    <lineage>
        <taxon>Bacteria</taxon>
        <taxon>Pseudomonadati</taxon>
        <taxon>Bacteroidota</taxon>
        <taxon>Sphingobacteriia</taxon>
        <taxon>Sphingobacteriales</taxon>
        <taxon>Sphingobacteriaceae</taxon>
        <taxon>Arcticibacter</taxon>
    </lineage>
</organism>